<evidence type="ECO:0000313" key="1">
    <source>
        <dbReference type="EMBL" id="KAL0293718.1"/>
    </source>
</evidence>
<gene>
    <name evidence="1" type="ORF">Scaly_3135900</name>
</gene>
<dbReference type="EMBL" id="JACGWM010001321">
    <property type="protein sequence ID" value="KAL0293718.1"/>
    <property type="molecule type" value="Genomic_DNA"/>
</dbReference>
<dbReference type="InterPro" id="IPR039537">
    <property type="entry name" value="Retrotran_Ty1/copia-like"/>
</dbReference>
<name>A0AAW2JIF0_9LAMI</name>
<dbReference type="InterPro" id="IPR012337">
    <property type="entry name" value="RNaseH-like_sf"/>
</dbReference>
<accession>A0AAW2JIF0</accession>
<comment type="caution">
    <text evidence="1">The sequence shown here is derived from an EMBL/GenBank/DDBJ whole genome shotgun (WGS) entry which is preliminary data.</text>
</comment>
<dbReference type="PANTHER" id="PTHR42648:SF27">
    <property type="entry name" value="RNA-DIRECTED DNA POLYMERASE"/>
    <property type="match status" value="1"/>
</dbReference>
<dbReference type="SUPFAM" id="SSF53098">
    <property type="entry name" value="Ribonuclease H-like"/>
    <property type="match status" value="1"/>
</dbReference>
<dbReference type="PANTHER" id="PTHR42648">
    <property type="entry name" value="TRANSPOSASE, PUTATIVE-RELATED"/>
    <property type="match status" value="1"/>
</dbReference>
<evidence type="ECO:0008006" key="2">
    <source>
        <dbReference type="Google" id="ProtNLM"/>
    </source>
</evidence>
<reference evidence="1" key="1">
    <citation type="submission" date="2020-06" db="EMBL/GenBank/DDBJ databases">
        <authorList>
            <person name="Li T."/>
            <person name="Hu X."/>
            <person name="Zhang T."/>
            <person name="Song X."/>
            <person name="Zhang H."/>
            <person name="Dai N."/>
            <person name="Sheng W."/>
            <person name="Hou X."/>
            <person name="Wei L."/>
        </authorList>
    </citation>
    <scope>NUCLEOTIDE SEQUENCE</scope>
    <source>
        <strain evidence="1">KEN8</strain>
        <tissue evidence="1">Leaf</tissue>
    </source>
</reference>
<organism evidence="1">
    <name type="scientific">Sesamum calycinum</name>
    <dbReference type="NCBI Taxonomy" id="2727403"/>
    <lineage>
        <taxon>Eukaryota</taxon>
        <taxon>Viridiplantae</taxon>
        <taxon>Streptophyta</taxon>
        <taxon>Embryophyta</taxon>
        <taxon>Tracheophyta</taxon>
        <taxon>Spermatophyta</taxon>
        <taxon>Magnoliopsida</taxon>
        <taxon>eudicotyledons</taxon>
        <taxon>Gunneridae</taxon>
        <taxon>Pentapetalae</taxon>
        <taxon>asterids</taxon>
        <taxon>lamiids</taxon>
        <taxon>Lamiales</taxon>
        <taxon>Pedaliaceae</taxon>
        <taxon>Sesamum</taxon>
    </lineage>
</organism>
<dbReference type="AlphaFoldDB" id="A0AAW2JIF0"/>
<reference evidence="1" key="2">
    <citation type="journal article" date="2024" name="Plant">
        <title>Genomic evolution and insights into agronomic trait innovations of Sesamum species.</title>
        <authorList>
            <person name="Miao H."/>
            <person name="Wang L."/>
            <person name="Qu L."/>
            <person name="Liu H."/>
            <person name="Sun Y."/>
            <person name="Le M."/>
            <person name="Wang Q."/>
            <person name="Wei S."/>
            <person name="Zheng Y."/>
            <person name="Lin W."/>
            <person name="Duan Y."/>
            <person name="Cao H."/>
            <person name="Xiong S."/>
            <person name="Wang X."/>
            <person name="Wei L."/>
            <person name="Li C."/>
            <person name="Ma Q."/>
            <person name="Ju M."/>
            <person name="Zhao R."/>
            <person name="Li G."/>
            <person name="Mu C."/>
            <person name="Tian Q."/>
            <person name="Mei H."/>
            <person name="Zhang T."/>
            <person name="Gao T."/>
            <person name="Zhang H."/>
        </authorList>
    </citation>
    <scope>NUCLEOTIDE SEQUENCE</scope>
    <source>
        <strain evidence="1">KEN8</strain>
    </source>
</reference>
<sequence>MHNYGMQGYISKDGIRKLLNLKSLKIDDLDNLPTCESCLKGKMTKKHFVGQSALANSLLDLIHTNVCRPLNTPARGEFSYFMTFTNDHSGYGYVYRMRYISNAFWKFKEYRLKVENQTGHKIKALRSDYGGEYCLNMYLIARQCP</sequence>
<protein>
    <recommendedName>
        <fullName evidence="2">GAG-pre-integrase domain-containing protein</fullName>
    </recommendedName>
</protein>
<proteinExistence type="predicted"/>